<feature type="signal peptide" evidence="2">
    <location>
        <begin position="1"/>
        <end position="28"/>
    </location>
</feature>
<dbReference type="Pfam" id="PF09118">
    <property type="entry name" value="GO-like_E_set"/>
    <property type="match status" value="1"/>
</dbReference>
<dbReference type="Proteomes" id="UP000091857">
    <property type="component" value="Chromosome 5"/>
</dbReference>
<evidence type="ECO:0000256" key="1">
    <source>
        <dbReference type="ARBA" id="ARBA00022729"/>
    </source>
</evidence>
<evidence type="ECO:0000259" key="3">
    <source>
        <dbReference type="Pfam" id="PF07250"/>
    </source>
</evidence>
<evidence type="ECO:0000313" key="6">
    <source>
        <dbReference type="Proteomes" id="UP000091857"/>
    </source>
</evidence>
<evidence type="ECO:0000259" key="4">
    <source>
        <dbReference type="Pfam" id="PF09118"/>
    </source>
</evidence>
<feature type="chain" id="PRO_5013061911" description="Galactose oxidase-like Early set domain-containing protein" evidence="2">
    <location>
        <begin position="29"/>
        <end position="560"/>
    </location>
</feature>
<dbReference type="InterPro" id="IPR011043">
    <property type="entry name" value="Gal_Oxase/kelch_b-propeller"/>
</dbReference>
<dbReference type="PANTHER" id="PTHR32208:SF57">
    <property type="entry name" value="F14L17.20 PROTEIN"/>
    <property type="match status" value="1"/>
</dbReference>
<dbReference type="InterPro" id="IPR009880">
    <property type="entry name" value="Glyoxal_oxidase_N"/>
</dbReference>
<feature type="domain" description="Glyoxal oxidase N-terminal" evidence="3">
    <location>
        <begin position="52"/>
        <end position="444"/>
    </location>
</feature>
<protein>
    <recommendedName>
        <fullName evidence="7">Galactose oxidase-like Early set domain-containing protein</fullName>
    </recommendedName>
</protein>
<evidence type="ECO:0008006" key="7">
    <source>
        <dbReference type="Google" id="ProtNLM"/>
    </source>
</evidence>
<dbReference type="Pfam" id="PF07250">
    <property type="entry name" value="Glyoxal_oxid_N"/>
    <property type="match status" value="1"/>
</dbReference>
<dbReference type="InterPro" id="IPR037293">
    <property type="entry name" value="Gal_Oxidase_central_sf"/>
</dbReference>
<dbReference type="InterPro" id="IPR015202">
    <property type="entry name" value="GO-like_E_set"/>
</dbReference>
<dbReference type="PANTHER" id="PTHR32208">
    <property type="entry name" value="SECRETED PROTEIN-RELATED"/>
    <property type="match status" value="1"/>
</dbReference>
<dbReference type="EMBL" id="CM004391">
    <property type="protein sequence ID" value="OAY49947.1"/>
    <property type="molecule type" value="Genomic_DNA"/>
</dbReference>
<dbReference type="SUPFAM" id="SSF50965">
    <property type="entry name" value="Galactose oxidase, central domain"/>
    <property type="match status" value="1"/>
</dbReference>
<dbReference type="InterPro" id="IPR014756">
    <property type="entry name" value="Ig_E-set"/>
</dbReference>
<dbReference type="Gene3D" id="2.130.10.80">
    <property type="entry name" value="Galactose oxidase/kelch, beta-propeller"/>
    <property type="match status" value="1"/>
</dbReference>
<feature type="domain" description="Galactose oxidase-like Early set" evidence="4">
    <location>
        <begin position="454"/>
        <end position="559"/>
    </location>
</feature>
<dbReference type="STRING" id="3983.A0A2C9VUU7"/>
<proteinExistence type="predicted"/>
<dbReference type="SUPFAM" id="SSF81296">
    <property type="entry name" value="E set domains"/>
    <property type="match status" value="1"/>
</dbReference>
<dbReference type="Gene3D" id="2.60.40.10">
    <property type="entry name" value="Immunoglobulins"/>
    <property type="match status" value="1"/>
</dbReference>
<dbReference type="InterPro" id="IPR013783">
    <property type="entry name" value="Ig-like_fold"/>
</dbReference>
<organism evidence="5 6">
    <name type="scientific">Manihot esculenta</name>
    <name type="common">Cassava</name>
    <name type="synonym">Jatropha manihot</name>
    <dbReference type="NCBI Taxonomy" id="3983"/>
    <lineage>
        <taxon>Eukaryota</taxon>
        <taxon>Viridiplantae</taxon>
        <taxon>Streptophyta</taxon>
        <taxon>Embryophyta</taxon>
        <taxon>Tracheophyta</taxon>
        <taxon>Spermatophyta</taxon>
        <taxon>Magnoliopsida</taxon>
        <taxon>eudicotyledons</taxon>
        <taxon>Gunneridae</taxon>
        <taxon>Pentapetalae</taxon>
        <taxon>rosids</taxon>
        <taxon>fabids</taxon>
        <taxon>Malpighiales</taxon>
        <taxon>Euphorbiaceae</taxon>
        <taxon>Crotonoideae</taxon>
        <taxon>Manihoteae</taxon>
        <taxon>Manihot</taxon>
    </lineage>
</organism>
<accession>A0A2C9VUU7</accession>
<sequence>MAIKDLTFLIFPLILSLLMLCSQHFAHSASFFSTTTGGRWAILQESIGISAMHIQVLKNNKVIIFDRTDFGFSNLSLPNGICRCNNETIRHKDCTAHSVLYDIASNSNRPLTILTNTWCSSGAVDPNGTFIQFGGDKEGERVIRAFTPCDDDSCDWVELSRPLFSRRWYASSQILPDGRIIVVGGRRVFTYEFYPKTSQTGDNFFLRFLVKTRDPQEENNLYPFLHLLPDGNLFIFANNRSILLDYTRNKVIKEYPVLPYGARNFPCTGSSILLPLQLNRGTDAAELPEAEVMICGGSKHGSYVKAYTDQVFEEASRTCGRLRVTDPKPSWSMELMPTPRVMNDMLLLPTGAVILINGATNGSAGWNDAVNPVFHPVLYLPEEHPAQRFVVMNPSDIPRMYHSTAALLPDGRILVGGSNPHPTYNFTAYPYRTELSLEAFYPPYLDPLYAHLKPTILGVKSTGGTVSYKEMFSVTFVLTFYRSDLGMSVVMMTPSFNTHSVSMNQRMLVLKLVNVERLLAYGYKVNVIGPTNVNVAPPGYYMLFLVNAGIPSHAVWVRVR</sequence>
<dbReference type="Gramene" id="Manes.05G096300.1.v8.1">
    <property type="protein sequence ID" value="Manes.05G096300.1.v8.1.CDS.1"/>
    <property type="gene ID" value="Manes.05G096300.v8.1"/>
</dbReference>
<keyword evidence="6" id="KW-1185">Reference proteome</keyword>
<comment type="caution">
    <text evidence="5">The sequence shown here is derived from an EMBL/GenBank/DDBJ whole genome shotgun (WGS) entry which is preliminary data.</text>
</comment>
<dbReference type="OMA" id="WVDLPSF"/>
<dbReference type="AlphaFoldDB" id="A0A2C9VUU7"/>
<keyword evidence="1 2" id="KW-0732">Signal</keyword>
<dbReference type="OrthoDB" id="2019572at2759"/>
<name>A0A2C9VUU7_MANES</name>
<evidence type="ECO:0000313" key="5">
    <source>
        <dbReference type="EMBL" id="OAY49947.1"/>
    </source>
</evidence>
<evidence type="ECO:0000256" key="2">
    <source>
        <dbReference type="SAM" id="SignalP"/>
    </source>
</evidence>
<gene>
    <name evidence="5" type="ORF">MANES_05G096300v8</name>
</gene>
<reference evidence="6" key="1">
    <citation type="journal article" date="2016" name="Nat. Biotechnol.">
        <title>Sequencing wild and cultivated cassava and related species reveals extensive interspecific hybridization and genetic diversity.</title>
        <authorList>
            <person name="Bredeson J.V."/>
            <person name="Lyons J.B."/>
            <person name="Prochnik S.E."/>
            <person name="Wu G.A."/>
            <person name="Ha C.M."/>
            <person name="Edsinger-Gonzales E."/>
            <person name="Grimwood J."/>
            <person name="Schmutz J."/>
            <person name="Rabbi I.Y."/>
            <person name="Egesi C."/>
            <person name="Nauluvula P."/>
            <person name="Lebot V."/>
            <person name="Ndunguru J."/>
            <person name="Mkamilo G."/>
            <person name="Bart R.S."/>
            <person name="Setter T.L."/>
            <person name="Gleadow R.M."/>
            <person name="Kulakow P."/>
            <person name="Ferguson M.E."/>
            <person name="Rounsley S."/>
            <person name="Rokhsar D.S."/>
        </authorList>
    </citation>
    <scope>NUCLEOTIDE SEQUENCE [LARGE SCALE GENOMIC DNA]</scope>
    <source>
        <strain evidence="6">cv. AM560-2</strain>
    </source>
</reference>
<dbReference type="CDD" id="cd02851">
    <property type="entry name" value="E_set_GO_C"/>
    <property type="match status" value="1"/>
</dbReference>